<sequence length="254" mass="28834">MRVTTEAGSVQHGGDRQRFTSLMEPFRPALLAYCRSIAHSSWEADDLVQDTWLKAYRMFLREPSREDLSKTYLFRIAHNTWIDRCRQKKRHPLAEASSEWDLPMEKPVDGLELRAAMEALVAYLPARQRVLLLLIDTLGFTASETARLIRSTEGAVKAGLHRARAKLKSLRDGVSGHPDDKLLRPSSLKVDEQVVYAYLQAFQQHNPYALVRLLNEEVQRDALPAVIGMKSGKKREAQAVHQLPHPSCLMLRAA</sequence>
<dbReference type="Pfam" id="PF08281">
    <property type="entry name" value="Sigma70_r4_2"/>
    <property type="match status" value="1"/>
</dbReference>
<protein>
    <recommendedName>
        <fullName evidence="10">RNA polymerase sigma factor</fullName>
    </recommendedName>
</protein>
<accession>A0A229UGA9</accession>
<dbReference type="PANTHER" id="PTHR43133:SF8">
    <property type="entry name" value="RNA POLYMERASE SIGMA FACTOR HI_1459-RELATED"/>
    <property type="match status" value="1"/>
</dbReference>
<dbReference type="GO" id="GO:0006352">
    <property type="term" value="P:DNA-templated transcription initiation"/>
    <property type="evidence" value="ECO:0007669"/>
    <property type="project" value="InterPro"/>
</dbReference>
<dbReference type="OrthoDB" id="2381154at2"/>
<dbReference type="RefSeq" id="WP_094018754.1">
    <property type="nucleotide sequence ID" value="NZ_NMQW01000076.1"/>
</dbReference>
<dbReference type="Gene3D" id="1.10.10.10">
    <property type="entry name" value="Winged helix-like DNA-binding domain superfamily/Winged helix DNA-binding domain"/>
    <property type="match status" value="1"/>
</dbReference>
<dbReference type="NCBIfam" id="TIGR02937">
    <property type="entry name" value="sigma70-ECF"/>
    <property type="match status" value="1"/>
</dbReference>
<dbReference type="InterPro" id="IPR039425">
    <property type="entry name" value="RNA_pol_sigma-70-like"/>
</dbReference>
<dbReference type="EMBL" id="NMQW01000076">
    <property type="protein sequence ID" value="OXM82411.1"/>
    <property type="molecule type" value="Genomic_DNA"/>
</dbReference>
<name>A0A229UGA9_9BACL</name>
<dbReference type="Pfam" id="PF04542">
    <property type="entry name" value="Sigma70_r2"/>
    <property type="match status" value="1"/>
</dbReference>
<evidence type="ECO:0000313" key="9">
    <source>
        <dbReference type="Proteomes" id="UP000215509"/>
    </source>
</evidence>
<organism evidence="8 9">
    <name type="scientific">Paenibacillus rigui</name>
    <dbReference type="NCBI Taxonomy" id="554312"/>
    <lineage>
        <taxon>Bacteria</taxon>
        <taxon>Bacillati</taxon>
        <taxon>Bacillota</taxon>
        <taxon>Bacilli</taxon>
        <taxon>Bacillales</taxon>
        <taxon>Paenibacillaceae</taxon>
        <taxon>Paenibacillus</taxon>
    </lineage>
</organism>
<proteinExistence type="inferred from homology"/>
<keyword evidence="2" id="KW-0805">Transcription regulation</keyword>
<dbReference type="InterPro" id="IPR014284">
    <property type="entry name" value="RNA_pol_sigma-70_dom"/>
</dbReference>
<comment type="similarity">
    <text evidence="1">Belongs to the sigma-70 factor family. ECF subfamily.</text>
</comment>
<dbReference type="InterPro" id="IPR013325">
    <property type="entry name" value="RNA_pol_sigma_r2"/>
</dbReference>
<dbReference type="InterPro" id="IPR007627">
    <property type="entry name" value="RNA_pol_sigma70_r2"/>
</dbReference>
<dbReference type="AlphaFoldDB" id="A0A229UGA9"/>
<evidence type="ECO:0000259" key="6">
    <source>
        <dbReference type="Pfam" id="PF04542"/>
    </source>
</evidence>
<dbReference type="Gene3D" id="1.10.1740.10">
    <property type="match status" value="1"/>
</dbReference>
<feature type="domain" description="RNA polymerase sigma factor 70 region 4 type 2" evidence="7">
    <location>
        <begin position="116"/>
        <end position="167"/>
    </location>
</feature>
<evidence type="ECO:0000256" key="3">
    <source>
        <dbReference type="ARBA" id="ARBA00023082"/>
    </source>
</evidence>
<evidence type="ECO:0000256" key="2">
    <source>
        <dbReference type="ARBA" id="ARBA00023015"/>
    </source>
</evidence>
<evidence type="ECO:0000259" key="7">
    <source>
        <dbReference type="Pfam" id="PF08281"/>
    </source>
</evidence>
<dbReference type="InterPro" id="IPR036388">
    <property type="entry name" value="WH-like_DNA-bd_sf"/>
</dbReference>
<dbReference type="Proteomes" id="UP000215509">
    <property type="component" value="Unassembled WGS sequence"/>
</dbReference>
<evidence type="ECO:0000313" key="8">
    <source>
        <dbReference type="EMBL" id="OXM82411.1"/>
    </source>
</evidence>
<dbReference type="SUPFAM" id="SSF88659">
    <property type="entry name" value="Sigma3 and sigma4 domains of RNA polymerase sigma factors"/>
    <property type="match status" value="1"/>
</dbReference>
<evidence type="ECO:0000256" key="1">
    <source>
        <dbReference type="ARBA" id="ARBA00010641"/>
    </source>
</evidence>
<keyword evidence="9" id="KW-1185">Reference proteome</keyword>
<keyword evidence="4" id="KW-0238">DNA-binding</keyword>
<dbReference type="GO" id="GO:0016987">
    <property type="term" value="F:sigma factor activity"/>
    <property type="evidence" value="ECO:0007669"/>
    <property type="project" value="UniProtKB-KW"/>
</dbReference>
<evidence type="ECO:0000256" key="5">
    <source>
        <dbReference type="ARBA" id="ARBA00023163"/>
    </source>
</evidence>
<dbReference type="PANTHER" id="PTHR43133">
    <property type="entry name" value="RNA POLYMERASE ECF-TYPE SIGMA FACTO"/>
    <property type="match status" value="1"/>
</dbReference>
<dbReference type="InterPro" id="IPR013249">
    <property type="entry name" value="RNA_pol_sigma70_r4_t2"/>
</dbReference>
<gene>
    <name evidence="8" type="ORF">CF651_31120</name>
</gene>
<dbReference type="SUPFAM" id="SSF88946">
    <property type="entry name" value="Sigma2 domain of RNA polymerase sigma factors"/>
    <property type="match status" value="1"/>
</dbReference>
<dbReference type="InterPro" id="IPR013324">
    <property type="entry name" value="RNA_pol_sigma_r3/r4-like"/>
</dbReference>
<keyword evidence="5" id="KW-0804">Transcription</keyword>
<evidence type="ECO:0000256" key="4">
    <source>
        <dbReference type="ARBA" id="ARBA00023125"/>
    </source>
</evidence>
<evidence type="ECO:0008006" key="10">
    <source>
        <dbReference type="Google" id="ProtNLM"/>
    </source>
</evidence>
<reference evidence="8 9" key="1">
    <citation type="submission" date="2017-07" db="EMBL/GenBank/DDBJ databases">
        <title>Genome sequencing and assembly of Paenibacillus rigui.</title>
        <authorList>
            <person name="Mayilraj S."/>
        </authorList>
    </citation>
    <scope>NUCLEOTIDE SEQUENCE [LARGE SCALE GENOMIC DNA]</scope>
    <source>
        <strain evidence="8 9">JCM 16352</strain>
    </source>
</reference>
<comment type="caution">
    <text evidence="8">The sequence shown here is derived from an EMBL/GenBank/DDBJ whole genome shotgun (WGS) entry which is preliminary data.</text>
</comment>
<keyword evidence="3" id="KW-0731">Sigma factor</keyword>
<dbReference type="GO" id="GO:0003677">
    <property type="term" value="F:DNA binding"/>
    <property type="evidence" value="ECO:0007669"/>
    <property type="project" value="UniProtKB-KW"/>
</dbReference>
<feature type="domain" description="RNA polymerase sigma-70 region 2" evidence="6">
    <location>
        <begin position="22"/>
        <end position="90"/>
    </location>
</feature>